<dbReference type="RefSeq" id="WP_238726295.1">
    <property type="nucleotide sequence ID" value="NZ_JAHQCX010000002.1"/>
</dbReference>
<gene>
    <name evidence="3" type="ORF">KTH90_04060</name>
</gene>
<evidence type="ECO:0000313" key="4">
    <source>
        <dbReference type="Proteomes" id="UP001314681"/>
    </source>
</evidence>
<dbReference type="InterPro" id="IPR001296">
    <property type="entry name" value="Glyco_trans_1"/>
</dbReference>
<dbReference type="EMBL" id="JAHQCX010000002">
    <property type="protein sequence ID" value="MBU9725183.1"/>
    <property type="molecule type" value="Genomic_DNA"/>
</dbReference>
<dbReference type="GO" id="GO:0016757">
    <property type="term" value="F:glycosyltransferase activity"/>
    <property type="evidence" value="ECO:0007669"/>
    <property type="project" value="UniProtKB-KW"/>
</dbReference>
<comment type="caution">
    <text evidence="3">The sequence shown here is derived from an EMBL/GenBank/DDBJ whole genome shotgun (WGS) entry which is preliminary data.</text>
</comment>
<dbReference type="PANTHER" id="PTHR12526">
    <property type="entry name" value="GLYCOSYLTRANSFERASE"/>
    <property type="match status" value="1"/>
</dbReference>
<dbReference type="Proteomes" id="UP001314681">
    <property type="component" value="Unassembled WGS sequence"/>
</dbReference>
<sequence length="371" mass="42225">MKERKVRVLRIIGQCKTGGTETIALNYYKHLNHKKIAMDFLFYGNSLPRFNEVLSQNGDSVINVINYSDNLIESIKQIRDVVQNGCYDIVHAQLNTLNLFPLLGAYLGGAKIRIAANHSTANLKYEPQKTIIKYILRSTAGIFATHYAACSEYAGSWCFGKQKLRKGKIKIIHNAIDLKEFNYTDETRNKVRSDMKWKDRFVIGHGGRFTEQKNHKFIIKIFSYIHKKCPYALLIFAGEGHLMDEIKELVHKLGLDDNIQFLGVRFDMNELMQGMDVFLFPSLYEGLGNVITEAQAVGLISVVSDVVPSEVKMTELVNFLSLNDSADIWAEKILSYKDGYIRRNTHPDLTAAGYEIKSASKDLENYYISLV</sequence>
<evidence type="ECO:0000259" key="1">
    <source>
        <dbReference type="Pfam" id="PF00534"/>
    </source>
</evidence>
<keyword evidence="4" id="KW-1185">Reference proteome</keyword>
<organism evidence="3 4">
    <name type="scientific">Diplocloster modestus</name>
    <dbReference type="NCBI Taxonomy" id="2850322"/>
    <lineage>
        <taxon>Bacteria</taxon>
        <taxon>Bacillati</taxon>
        <taxon>Bacillota</taxon>
        <taxon>Clostridia</taxon>
        <taxon>Lachnospirales</taxon>
        <taxon>Lachnospiraceae</taxon>
        <taxon>Diplocloster</taxon>
    </lineage>
</organism>
<dbReference type="PANTHER" id="PTHR12526:SF637">
    <property type="entry name" value="GLYCOSYLTRANSFERASE EPSF-RELATED"/>
    <property type="match status" value="1"/>
</dbReference>
<dbReference type="InterPro" id="IPR028098">
    <property type="entry name" value="Glyco_trans_4-like_N"/>
</dbReference>
<name>A0ABS6K3V1_9FIRM</name>
<keyword evidence="3" id="KW-0328">Glycosyltransferase</keyword>
<protein>
    <submittedName>
        <fullName evidence="3">Glycosyltransferase</fullName>
        <ecNumber evidence="3">2.4.-.-</ecNumber>
    </submittedName>
</protein>
<dbReference type="EC" id="2.4.-.-" evidence="3"/>
<accession>A0ABS6K3V1</accession>
<evidence type="ECO:0000259" key="2">
    <source>
        <dbReference type="Pfam" id="PF13439"/>
    </source>
</evidence>
<proteinExistence type="predicted"/>
<feature type="domain" description="Glycosyltransferase subfamily 4-like N-terminal" evidence="2">
    <location>
        <begin position="18"/>
        <end position="179"/>
    </location>
</feature>
<feature type="domain" description="Glycosyl transferase family 1" evidence="1">
    <location>
        <begin position="198"/>
        <end position="336"/>
    </location>
</feature>
<dbReference type="SUPFAM" id="SSF53756">
    <property type="entry name" value="UDP-Glycosyltransferase/glycogen phosphorylase"/>
    <property type="match status" value="1"/>
</dbReference>
<dbReference type="Gene3D" id="3.40.50.2000">
    <property type="entry name" value="Glycogen Phosphorylase B"/>
    <property type="match status" value="2"/>
</dbReference>
<reference evidence="3 4" key="1">
    <citation type="submission" date="2021-06" db="EMBL/GenBank/DDBJ databases">
        <title>Description of novel taxa of the family Lachnospiraceae.</title>
        <authorList>
            <person name="Chaplin A.V."/>
            <person name="Sokolova S.R."/>
            <person name="Pikina A.P."/>
            <person name="Korzhanova M."/>
            <person name="Belova V."/>
            <person name="Korostin D."/>
            <person name="Efimov B.A."/>
        </authorList>
    </citation>
    <scope>NUCLEOTIDE SEQUENCE [LARGE SCALE GENOMIC DNA]</scope>
    <source>
        <strain evidence="3 4">ASD4241</strain>
    </source>
</reference>
<keyword evidence="3" id="KW-0808">Transferase</keyword>
<dbReference type="Pfam" id="PF00534">
    <property type="entry name" value="Glycos_transf_1"/>
    <property type="match status" value="1"/>
</dbReference>
<dbReference type="Pfam" id="PF13439">
    <property type="entry name" value="Glyco_transf_4"/>
    <property type="match status" value="1"/>
</dbReference>
<evidence type="ECO:0000313" key="3">
    <source>
        <dbReference type="EMBL" id="MBU9725183.1"/>
    </source>
</evidence>